<proteinExistence type="predicted"/>
<comment type="caution">
    <text evidence="1">The sequence shown here is derived from an EMBL/GenBank/DDBJ whole genome shotgun (WGS) entry which is preliminary data.</text>
</comment>
<gene>
    <name evidence="1" type="ORF">EVA_03451</name>
</gene>
<sequence>MCKTLCTNYNAVTLSECSSLYSTSIDVESYGKNYRPCQ</sequence>
<dbReference type="EMBL" id="AMCI01000623">
    <property type="protein sequence ID" value="EJX08442.1"/>
    <property type="molecule type" value="Genomic_DNA"/>
</dbReference>
<accession>J9GKT8</accession>
<dbReference type="AlphaFoldDB" id="J9GKT8"/>
<protein>
    <submittedName>
        <fullName evidence="1">Uncharacterized protein</fullName>
    </submittedName>
</protein>
<organism evidence="1">
    <name type="scientific">gut metagenome</name>
    <dbReference type="NCBI Taxonomy" id="749906"/>
    <lineage>
        <taxon>unclassified sequences</taxon>
        <taxon>metagenomes</taxon>
        <taxon>organismal metagenomes</taxon>
    </lineage>
</organism>
<reference evidence="1" key="1">
    <citation type="journal article" date="2012" name="PLoS ONE">
        <title>Gene sets for utilization of primary and secondary nutrition supplies in the distal gut of endangered iberian lynx.</title>
        <authorList>
            <person name="Alcaide M."/>
            <person name="Messina E."/>
            <person name="Richter M."/>
            <person name="Bargiela R."/>
            <person name="Peplies J."/>
            <person name="Huws S.A."/>
            <person name="Newbold C.J."/>
            <person name="Golyshin P.N."/>
            <person name="Simon M.A."/>
            <person name="Lopez G."/>
            <person name="Yakimov M.M."/>
            <person name="Ferrer M."/>
        </authorList>
    </citation>
    <scope>NUCLEOTIDE SEQUENCE</scope>
</reference>
<evidence type="ECO:0000313" key="1">
    <source>
        <dbReference type="EMBL" id="EJX08442.1"/>
    </source>
</evidence>
<name>J9GKT8_9ZZZZ</name>